<organism evidence="1 2">
    <name type="scientific">Cirrhinus molitorella</name>
    <name type="common">mud carp</name>
    <dbReference type="NCBI Taxonomy" id="172907"/>
    <lineage>
        <taxon>Eukaryota</taxon>
        <taxon>Metazoa</taxon>
        <taxon>Chordata</taxon>
        <taxon>Craniata</taxon>
        <taxon>Vertebrata</taxon>
        <taxon>Euteleostomi</taxon>
        <taxon>Actinopterygii</taxon>
        <taxon>Neopterygii</taxon>
        <taxon>Teleostei</taxon>
        <taxon>Ostariophysi</taxon>
        <taxon>Cypriniformes</taxon>
        <taxon>Cyprinidae</taxon>
        <taxon>Labeoninae</taxon>
        <taxon>Labeonini</taxon>
        <taxon>Cirrhinus</taxon>
    </lineage>
</organism>
<dbReference type="Proteomes" id="UP001558613">
    <property type="component" value="Unassembled WGS sequence"/>
</dbReference>
<dbReference type="EMBL" id="JAYMGO010000004">
    <property type="protein sequence ID" value="KAL1275255.1"/>
    <property type="molecule type" value="Genomic_DNA"/>
</dbReference>
<accession>A0ABR3NE59</accession>
<reference evidence="1 2" key="1">
    <citation type="submission" date="2023-09" db="EMBL/GenBank/DDBJ databases">
        <authorList>
            <person name="Wang M."/>
        </authorList>
    </citation>
    <scope>NUCLEOTIDE SEQUENCE [LARGE SCALE GENOMIC DNA]</scope>
    <source>
        <strain evidence="1">GT-2023</strain>
        <tissue evidence="1">Liver</tissue>
    </source>
</reference>
<keyword evidence="2" id="KW-1185">Reference proteome</keyword>
<evidence type="ECO:0000313" key="1">
    <source>
        <dbReference type="EMBL" id="KAL1275255.1"/>
    </source>
</evidence>
<gene>
    <name evidence="1" type="ORF">QQF64_034878</name>
</gene>
<proteinExistence type="predicted"/>
<evidence type="ECO:0000313" key="2">
    <source>
        <dbReference type="Proteomes" id="UP001558613"/>
    </source>
</evidence>
<name>A0ABR3NE59_9TELE</name>
<protein>
    <submittedName>
        <fullName evidence="1">Uncharacterized protein</fullName>
    </submittedName>
</protein>
<sequence length="71" mass="7909">MGRSSEAEADERSADEFFVSGCSSEVILLWLCLFALSGQRAALERPDLRPASIILRWNNDGKNSTYSTQLQ</sequence>
<comment type="caution">
    <text evidence="1">The sequence shown here is derived from an EMBL/GenBank/DDBJ whole genome shotgun (WGS) entry which is preliminary data.</text>
</comment>